<reference evidence="1" key="1">
    <citation type="journal article" date="2018" name="Genome Biol. Evol.">
        <title>Genomics and development of Lentinus tigrinus, a white-rot wood-decaying mushroom with dimorphic fruiting bodies.</title>
        <authorList>
            <person name="Wu B."/>
            <person name="Xu Z."/>
            <person name="Knudson A."/>
            <person name="Carlson A."/>
            <person name="Chen N."/>
            <person name="Kovaka S."/>
            <person name="LaButti K."/>
            <person name="Lipzen A."/>
            <person name="Pennachio C."/>
            <person name="Riley R."/>
            <person name="Schakwitz W."/>
            <person name="Umezawa K."/>
            <person name="Ohm R.A."/>
            <person name="Grigoriev I.V."/>
            <person name="Nagy L.G."/>
            <person name="Gibbons J."/>
            <person name="Hibbett D."/>
        </authorList>
    </citation>
    <scope>NUCLEOTIDE SEQUENCE [LARGE SCALE GENOMIC DNA]</scope>
    <source>
        <strain evidence="1">ALCF2SS1-6</strain>
    </source>
</reference>
<proteinExistence type="predicted"/>
<name>A0A5C2SQ42_9APHY</name>
<gene>
    <name evidence="1" type="ORF">L227DRAFT_205390</name>
</gene>
<keyword evidence="2" id="KW-1185">Reference proteome</keyword>
<dbReference type="Proteomes" id="UP000313359">
    <property type="component" value="Unassembled WGS sequence"/>
</dbReference>
<evidence type="ECO:0000313" key="1">
    <source>
        <dbReference type="EMBL" id="RPD65217.1"/>
    </source>
</evidence>
<dbReference type="AlphaFoldDB" id="A0A5C2SQ42"/>
<evidence type="ECO:0000313" key="2">
    <source>
        <dbReference type="Proteomes" id="UP000313359"/>
    </source>
</evidence>
<accession>A0A5C2SQ42</accession>
<organism evidence="1 2">
    <name type="scientific">Lentinus tigrinus ALCF2SS1-6</name>
    <dbReference type="NCBI Taxonomy" id="1328759"/>
    <lineage>
        <taxon>Eukaryota</taxon>
        <taxon>Fungi</taxon>
        <taxon>Dikarya</taxon>
        <taxon>Basidiomycota</taxon>
        <taxon>Agaricomycotina</taxon>
        <taxon>Agaricomycetes</taxon>
        <taxon>Polyporales</taxon>
        <taxon>Polyporaceae</taxon>
        <taxon>Lentinus</taxon>
    </lineage>
</organism>
<protein>
    <submittedName>
        <fullName evidence="1">Uncharacterized protein</fullName>
    </submittedName>
</protein>
<dbReference type="EMBL" id="ML122252">
    <property type="protein sequence ID" value="RPD65217.1"/>
    <property type="molecule type" value="Genomic_DNA"/>
</dbReference>
<sequence>METEKTTVDECGRRLRVCAKDMNISCRAVRVRPRGGRVNFKLRNQASLVRESTRRVILQGNLQVQNRVLLILGVCVRLVTLLDYCFNRGQSVGLYAVITLFTRGFIRHVTSERYRCCLKSNLVHLAYSIRRSASAPHRQSSANRLMQSRSIFHGLDRGTLYHVASCTLAERVLQASTARNTPCSKLRHLQANFNLQIEHQHPLPRRLSHPTPLLACLGSPSTRDWVSAFSGDHTAASAAPSPSRRKSYIANWSLGTRSQGVVCRRYIRIFDRCGDFFRHPVARRTGRLASDRGQVGLTRQPILDTLWN</sequence>